<sequence>MGGGDLNMKKSWHPLLLKNQEQVWLKENAAREEKKKLDQLRKEKEEERQLQELQRLQEEQTGKKRTEKLEWMYATPATGSSQNPNDLEDYLLGKKRVDKILTADENAKVGASHKNFIAVQNANSARDIASKIREDPLLAIKRQEQESYQALMSNPLRLREMQERNGIKPKSKKDKEEKKRRKEEKKRLKAERHRGHGDSRSRSRSAGSPSRRRHSRSPGHSRSHYDERTSRRHSDYPSRGRSRSRTPERPRHDSSSYRSRSPERRPRPLPRSDESDDAEPHRRRRDSPSYDRRPSPDYYAKRPRSPGSRPRSPPTKRSRYSPPPRSGPPPPRPAVTMASKAAEDRAARLAAMSSNAQSMSVERQHRLAGMLEKEKEELAAEERVRARNKGMSGFLSQESKKVFGGSGGLEDRIRRGRGGMVVDAD</sequence>
<name>A0ABR3J799_9AGAR</name>
<keyword evidence="11" id="KW-1185">Reference proteome</keyword>
<dbReference type="Pfam" id="PF12542">
    <property type="entry name" value="CWC25"/>
    <property type="match status" value="1"/>
</dbReference>
<comment type="caution">
    <text evidence="10">The sequence shown here is derived from an EMBL/GenBank/DDBJ whole genome shotgun (WGS) entry which is preliminary data.</text>
</comment>
<dbReference type="Pfam" id="PF10197">
    <property type="entry name" value="Cir_N"/>
    <property type="match status" value="1"/>
</dbReference>
<feature type="compositionally biased region" description="Polar residues" evidence="8">
    <location>
        <begin position="352"/>
        <end position="361"/>
    </location>
</feature>
<keyword evidence="6" id="KW-0508">mRNA splicing</keyword>
<feature type="compositionally biased region" description="Basic and acidic residues" evidence="8">
    <location>
        <begin position="36"/>
        <end position="70"/>
    </location>
</feature>
<feature type="region of interest" description="Disordered" evidence="8">
    <location>
        <begin position="397"/>
        <end position="425"/>
    </location>
</feature>
<feature type="domain" description="CBF1-interacting co-repressor CIR N-terminal" evidence="9">
    <location>
        <begin position="11"/>
        <end position="47"/>
    </location>
</feature>
<gene>
    <name evidence="10" type="ORF">HGRIS_008189</name>
</gene>
<keyword evidence="3" id="KW-0507">mRNA processing</keyword>
<evidence type="ECO:0000256" key="2">
    <source>
        <dbReference type="ARBA" id="ARBA00006695"/>
    </source>
</evidence>
<evidence type="ECO:0000256" key="3">
    <source>
        <dbReference type="ARBA" id="ARBA00022664"/>
    </source>
</evidence>
<keyword evidence="5" id="KW-0175">Coiled coil</keyword>
<comment type="similarity">
    <text evidence="2">Belongs to the CWC25 family.</text>
</comment>
<feature type="region of interest" description="Disordered" evidence="8">
    <location>
        <begin position="151"/>
        <end position="363"/>
    </location>
</feature>
<accession>A0ABR3J799</accession>
<evidence type="ECO:0000256" key="4">
    <source>
        <dbReference type="ARBA" id="ARBA00022728"/>
    </source>
</evidence>
<feature type="compositionally biased region" description="Basic residues" evidence="8">
    <location>
        <begin position="167"/>
        <end position="195"/>
    </location>
</feature>
<evidence type="ECO:0000313" key="11">
    <source>
        <dbReference type="Proteomes" id="UP001556367"/>
    </source>
</evidence>
<dbReference type="PANTHER" id="PTHR16196">
    <property type="entry name" value="CELL CYCLE CONTROL PROTEIN CWF25"/>
    <property type="match status" value="1"/>
</dbReference>
<dbReference type="InterPro" id="IPR022209">
    <property type="entry name" value="CWC25"/>
</dbReference>
<dbReference type="InterPro" id="IPR051376">
    <property type="entry name" value="CWC25_splicing_factor"/>
</dbReference>
<organism evidence="10 11">
    <name type="scientific">Hohenbuehelia grisea</name>
    <dbReference type="NCBI Taxonomy" id="104357"/>
    <lineage>
        <taxon>Eukaryota</taxon>
        <taxon>Fungi</taxon>
        <taxon>Dikarya</taxon>
        <taxon>Basidiomycota</taxon>
        <taxon>Agaricomycotina</taxon>
        <taxon>Agaricomycetes</taxon>
        <taxon>Agaricomycetidae</taxon>
        <taxon>Agaricales</taxon>
        <taxon>Pleurotineae</taxon>
        <taxon>Pleurotaceae</taxon>
        <taxon>Hohenbuehelia</taxon>
    </lineage>
</organism>
<reference evidence="11" key="1">
    <citation type="submission" date="2024-06" db="EMBL/GenBank/DDBJ databases">
        <title>Multi-omics analyses provide insights into the biosynthesis of the anticancer antibiotic pleurotin in Hohenbuehelia grisea.</title>
        <authorList>
            <person name="Weaver J.A."/>
            <person name="Alberti F."/>
        </authorList>
    </citation>
    <scope>NUCLEOTIDE SEQUENCE [LARGE SCALE GENOMIC DNA]</scope>
    <source>
        <strain evidence="11">T-177</strain>
    </source>
</reference>
<keyword evidence="4" id="KW-0747">Spliceosome</keyword>
<feature type="compositionally biased region" description="Basic residues" evidence="8">
    <location>
        <begin position="210"/>
        <end position="222"/>
    </location>
</feature>
<evidence type="ECO:0000256" key="1">
    <source>
        <dbReference type="ARBA" id="ARBA00004123"/>
    </source>
</evidence>
<feature type="compositionally biased region" description="Basic and acidic residues" evidence="8">
    <location>
        <begin position="223"/>
        <end position="238"/>
    </location>
</feature>
<dbReference type="PANTHER" id="PTHR16196:SF0">
    <property type="entry name" value="PRE-MRNA-SPLICING FACTOR CWC25 HOMOLOG"/>
    <property type="match status" value="1"/>
</dbReference>
<evidence type="ECO:0000313" key="10">
    <source>
        <dbReference type="EMBL" id="KAL0951504.1"/>
    </source>
</evidence>
<evidence type="ECO:0000256" key="6">
    <source>
        <dbReference type="ARBA" id="ARBA00023187"/>
    </source>
</evidence>
<dbReference type="SMART" id="SM01083">
    <property type="entry name" value="Cir_N"/>
    <property type="match status" value="1"/>
</dbReference>
<comment type="subcellular location">
    <subcellularLocation>
        <location evidence="1">Nucleus</location>
    </subcellularLocation>
</comment>
<dbReference type="InterPro" id="IPR019339">
    <property type="entry name" value="CIR_N_dom"/>
</dbReference>
<protein>
    <recommendedName>
        <fullName evidence="9">CBF1-interacting co-repressor CIR N-terminal domain-containing protein</fullName>
    </recommendedName>
</protein>
<evidence type="ECO:0000256" key="5">
    <source>
        <dbReference type="ARBA" id="ARBA00023054"/>
    </source>
</evidence>
<feature type="compositionally biased region" description="Basic and acidic residues" evidence="8">
    <location>
        <begin position="245"/>
        <end position="273"/>
    </location>
</feature>
<feature type="region of interest" description="Disordered" evidence="8">
    <location>
        <begin position="36"/>
        <end position="87"/>
    </location>
</feature>
<dbReference type="Proteomes" id="UP001556367">
    <property type="component" value="Unassembled WGS sequence"/>
</dbReference>
<dbReference type="EMBL" id="JASNQZ010000011">
    <property type="protein sequence ID" value="KAL0951504.1"/>
    <property type="molecule type" value="Genomic_DNA"/>
</dbReference>
<keyword evidence="7" id="KW-0539">Nucleus</keyword>
<proteinExistence type="inferred from homology"/>
<feature type="compositionally biased region" description="Pro residues" evidence="8">
    <location>
        <begin position="321"/>
        <end position="333"/>
    </location>
</feature>
<evidence type="ECO:0000256" key="8">
    <source>
        <dbReference type="SAM" id="MobiDB-lite"/>
    </source>
</evidence>
<feature type="compositionally biased region" description="Basic and acidic residues" evidence="8">
    <location>
        <begin position="286"/>
        <end position="295"/>
    </location>
</feature>
<evidence type="ECO:0000256" key="7">
    <source>
        <dbReference type="ARBA" id="ARBA00023242"/>
    </source>
</evidence>
<feature type="compositionally biased region" description="Basic and acidic residues" evidence="8">
    <location>
        <begin position="157"/>
        <end position="166"/>
    </location>
</feature>
<evidence type="ECO:0000259" key="9">
    <source>
        <dbReference type="SMART" id="SM01083"/>
    </source>
</evidence>